<reference evidence="1 2" key="1">
    <citation type="submission" date="2020-07" db="EMBL/GenBank/DDBJ databases">
        <title>Halosimplex litoreum sp. nov. and Halosimplex rubrum sp. nov., isolated from different salt environments.</title>
        <authorList>
            <person name="Cui H."/>
        </authorList>
    </citation>
    <scope>NUCLEOTIDE SEQUENCE [LARGE SCALE GENOMIC DNA]</scope>
    <source>
        <strain evidence="1 2">R2</strain>
    </source>
</reference>
<evidence type="ECO:0000313" key="2">
    <source>
        <dbReference type="Proteomes" id="UP000509346"/>
    </source>
</evidence>
<protein>
    <submittedName>
        <fullName evidence="1">Uncharacterized protein</fullName>
    </submittedName>
</protein>
<dbReference type="RefSeq" id="WP_179922680.1">
    <property type="nucleotide sequence ID" value="NZ_CP058909.1"/>
</dbReference>
<dbReference type="GeneID" id="56083243"/>
<sequence>MIESQPYSSASTGLHPFDPWDQYEFSIEIDAEGYKETHEMRNLLFASRTYTDVEDIDAVYPFNFDLATVIDRVLNMRVVDPETGEQLDDDGVEITVVFKSGPAGRYTPIDVLISGSSIDDFDVDGGFWRIDSRLAQLIKTQTPGLTHEQVAYEGQERNAFHHPAVDIASE</sequence>
<proteinExistence type="predicted"/>
<gene>
    <name evidence="1" type="ORF">HZS54_11600</name>
</gene>
<evidence type="ECO:0000313" key="1">
    <source>
        <dbReference type="EMBL" id="QLH82212.1"/>
    </source>
</evidence>
<keyword evidence="2" id="KW-1185">Reference proteome</keyword>
<dbReference type="EMBL" id="CP058909">
    <property type="protein sequence ID" value="QLH82212.1"/>
    <property type="molecule type" value="Genomic_DNA"/>
</dbReference>
<dbReference type="KEGG" id="hpel:HZS54_11600"/>
<dbReference type="Proteomes" id="UP000509346">
    <property type="component" value="Chromosome"/>
</dbReference>
<name>A0A7D5TST4_9EURY</name>
<dbReference type="AlphaFoldDB" id="A0A7D5TST4"/>
<accession>A0A7D5TST4</accession>
<organism evidence="1 2">
    <name type="scientific">Halosimplex pelagicum</name>
    <dbReference type="NCBI Taxonomy" id="869886"/>
    <lineage>
        <taxon>Archaea</taxon>
        <taxon>Methanobacteriati</taxon>
        <taxon>Methanobacteriota</taxon>
        <taxon>Stenosarchaea group</taxon>
        <taxon>Halobacteria</taxon>
        <taxon>Halobacteriales</taxon>
        <taxon>Haloarculaceae</taxon>
        <taxon>Halosimplex</taxon>
    </lineage>
</organism>